<evidence type="ECO:0000313" key="2">
    <source>
        <dbReference type="EMBL" id="TXK09392.1"/>
    </source>
</evidence>
<comment type="caution">
    <text evidence="2">The sequence shown here is derived from an EMBL/GenBank/DDBJ whole genome shotgun (WGS) entry which is preliminary data.</text>
</comment>
<dbReference type="EMBL" id="VRSV01000002">
    <property type="protein sequence ID" value="TXK09392.1"/>
    <property type="molecule type" value="Genomic_DNA"/>
</dbReference>
<keyword evidence="1" id="KW-0732">Signal</keyword>
<dbReference type="OrthoDB" id="5068517at2"/>
<proteinExistence type="predicted"/>
<dbReference type="PROSITE" id="PS51257">
    <property type="entry name" value="PROKAR_LIPOPROTEIN"/>
    <property type="match status" value="1"/>
</dbReference>
<dbReference type="Proteomes" id="UP000321034">
    <property type="component" value="Unassembled WGS sequence"/>
</dbReference>
<keyword evidence="3" id="KW-1185">Reference proteome</keyword>
<gene>
    <name evidence="2" type="ORF">FVP77_10650</name>
</gene>
<organism evidence="2 3">
    <name type="scientific">Microbacterium hatanonis</name>
    <dbReference type="NCBI Taxonomy" id="404366"/>
    <lineage>
        <taxon>Bacteria</taxon>
        <taxon>Bacillati</taxon>
        <taxon>Actinomycetota</taxon>
        <taxon>Actinomycetes</taxon>
        <taxon>Micrococcales</taxon>
        <taxon>Microbacteriaceae</taxon>
        <taxon>Microbacterium</taxon>
    </lineage>
</organism>
<evidence type="ECO:0000313" key="3">
    <source>
        <dbReference type="Proteomes" id="UP000321034"/>
    </source>
</evidence>
<sequence>MRSIRALIGIVIVAGMLALSACAAPDVELGDLEAELSGIGNVNDATATLSHPGGAGHTEVAVTLYVDDVTDAAVVGVVRAAASVLAADPEVSRHRVSMGLLQGTPSDFTSDQQRSDAHIRLDDTAAAELGLQSGHEFIVLSPDRLSRLAGEG</sequence>
<evidence type="ECO:0008006" key="4">
    <source>
        <dbReference type="Google" id="ProtNLM"/>
    </source>
</evidence>
<feature type="signal peptide" evidence="1">
    <location>
        <begin position="1"/>
        <end position="23"/>
    </location>
</feature>
<accession>A0A5C8HVU2</accession>
<feature type="chain" id="PRO_5023034864" description="Copper chaperone PCu(A)C" evidence="1">
    <location>
        <begin position="24"/>
        <end position="152"/>
    </location>
</feature>
<dbReference type="RefSeq" id="WP_147894609.1">
    <property type="nucleotide sequence ID" value="NZ_BAAANR010000001.1"/>
</dbReference>
<dbReference type="AlphaFoldDB" id="A0A5C8HVU2"/>
<protein>
    <recommendedName>
        <fullName evidence="4">Copper chaperone PCu(A)C</fullName>
    </recommendedName>
</protein>
<reference evidence="2 3" key="1">
    <citation type="submission" date="2019-08" db="EMBL/GenBank/DDBJ databases">
        <authorList>
            <person name="Dong K."/>
        </authorList>
    </citation>
    <scope>NUCLEOTIDE SEQUENCE [LARGE SCALE GENOMIC DNA]</scope>
    <source>
        <strain evidence="2 3">JCM14558</strain>
    </source>
</reference>
<name>A0A5C8HVU2_9MICO</name>
<evidence type="ECO:0000256" key="1">
    <source>
        <dbReference type="SAM" id="SignalP"/>
    </source>
</evidence>